<protein>
    <submittedName>
        <fullName evidence="1">Class I SAM-dependent methyltransferase</fullName>
        <ecNumber evidence="1">2.1.1.-</ecNumber>
    </submittedName>
</protein>
<reference evidence="2" key="1">
    <citation type="journal article" date="2019" name="Int. J. Syst. Evol. Microbiol.">
        <title>The Global Catalogue of Microorganisms (GCM) 10K type strain sequencing project: providing services to taxonomists for standard genome sequencing and annotation.</title>
        <authorList>
            <consortium name="The Broad Institute Genomics Platform"/>
            <consortium name="The Broad Institute Genome Sequencing Center for Infectious Disease"/>
            <person name="Wu L."/>
            <person name="Ma J."/>
        </authorList>
    </citation>
    <scope>NUCLEOTIDE SEQUENCE [LARGE SCALE GENOMIC DNA]</scope>
    <source>
        <strain evidence="2">CCUG 61948</strain>
    </source>
</reference>
<dbReference type="Gene3D" id="3.40.50.150">
    <property type="entry name" value="Vaccinia Virus protein VP39"/>
    <property type="match status" value="1"/>
</dbReference>
<dbReference type="EC" id="2.1.1.-" evidence="1"/>
<dbReference type="Pfam" id="PF13489">
    <property type="entry name" value="Methyltransf_23"/>
    <property type="match status" value="1"/>
</dbReference>
<comment type="caution">
    <text evidence="1">The sequence shown here is derived from an EMBL/GenBank/DDBJ whole genome shotgun (WGS) entry which is preliminary data.</text>
</comment>
<dbReference type="Proteomes" id="UP001597012">
    <property type="component" value="Unassembled WGS sequence"/>
</dbReference>
<evidence type="ECO:0000313" key="2">
    <source>
        <dbReference type="Proteomes" id="UP001597012"/>
    </source>
</evidence>
<accession>A0ABW3B9F3</accession>
<keyword evidence="2" id="KW-1185">Reference proteome</keyword>
<keyword evidence="1" id="KW-0808">Transferase</keyword>
<evidence type="ECO:0000313" key="1">
    <source>
        <dbReference type="EMBL" id="MFD0799690.1"/>
    </source>
</evidence>
<dbReference type="SUPFAM" id="SSF53335">
    <property type="entry name" value="S-adenosyl-L-methionine-dependent methyltransferases"/>
    <property type="match status" value="1"/>
</dbReference>
<proteinExistence type="predicted"/>
<organism evidence="1 2">
    <name type="scientific">Maribacter chungangensis</name>
    <dbReference type="NCBI Taxonomy" id="1069117"/>
    <lineage>
        <taxon>Bacteria</taxon>
        <taxon>Pseudomonadati</taxon>
        <taxon>Bacteroidota</taxon>
        <taxon>Flavobacteriia</taxon>
        <taxon>Flavobacteriales</taxon>
        <taxon>Flavobacteriaceae</taxon>
        <taxon>Maribacter</taxon>
    </lineage>
</organism>
<keyword evidence="1" id="KW-0489">Methyltransferase</keyword>
<name>A0ABW3B9F3_9FLAO</name>
<dbReference type="InterPro" id="IPR029063">
    <property type="entry name" value="SAM-dependent_MTases_sf"/>
</dbReference>
<dbReference type="EMBL" id="JBHTHY010000028">
    <property type="protein sequence ID" value="MFD0799690.1"/>
    <property type="molecule type" value="Genomic_DNA"/>
</dbReference>
<gene>
    <name evidence="1" type="ORF">ACFQZJ_19630</name>
</gene>
<dbReference type="RefSeq" id="WP_379936674.1">
    <property type="nucleotide sequence ID" value="NZ_JBHTHY010000028.1"/>
</dbReference>
<dbReference type="PANTHER" id="PTHR43861">
    <property type="entry name" value="TRANS-ACONITATE 2-METHYLTRANSFERASE-RELATED"/>
    <property type="match status" value="1"/>
</dbReference>
<dbReference type="GO" id="GO:0008168">
    <property type="term" value="F:methyltransferase activity"/>
    <property type="evidence" value="ECO:0007669"/>
    <property type="project" value="UniProtKB-KW"/>
</dbReference>
<sequence length="275" mass="32333">MKPYLNTRDYFYSQEEFTLVKDETTDMLITQPIPQNLEKYYQSESYISHSDKPKTLIDRIYLFVKNYSLKKKINLINRFVDKQGYLLDIGAGTGDFLLTAKQHNWRIDGVEPNQLARTNAKTKGIILKESMKDLSKNTYDIITLWHVLEHLPDLQEQITTINELLKTQGILIVAVPNYRSYDAKLYKEYWAAYDVPRHLWHFSKKSILQIFTPYGFDLLETKPMLFDSFYVSLLSEKYKTGKTNYLKAFINGCMSNIKGLRSKEYSSHIYILRKA</sequence>
<dbReference type="GO" id="GO:0032259">
    <property type="term" value="P:methylation"/>
    <property type="evidence" value="ECO:0007669"/>
    <property type="project" value="UniProtKB-KW"/>
</dbReference>
<dbReference type="CDD" id="cd02440">
    <property type="entry name" value="AdoMet_MTases"/>
    <property type="match status" value="1"/>
</dbReference>